<accession>A0ABS6HD24</accession>
<name>A0ABS6HD24_9PROT</name>
<evidence type="ECO:0000256" key="1">
    <source>
        <dbReference type="SAM" id="Phobius"/>
    </source>
</evidence>
<comment type="caution">
    <text evidence="3">The sequence shown here is derived from an EMBL/GenBank/DDBJ whole genome shotgun (WGS) entry which is preliminary data.</text>
</comment>
<keyword evidence="1" id="KW-0472">Membrane</keyword>
<evidence type="ECO:0000313" key="3">
    <source>
        <dbReference type="EMBL" id="MBU8546329.1"/>
    </source>
</evidence>
<feature type="transmembrane region" description="Helical" evidence="1">
    <location>
        <begin position="106"/>
        <end position="131"/>
    </location>
</feature>
<keyword evidence="1" id="KW-1133">Transmembrane helix</keyword>
<keyword evidence="4" id="KW-1185">Reference proteome</keyword>
<dbReference type="RefSeq" id="WP_216878344.1">
    <property type="nucleotide sequence ID" value="NZ_JAERQM010000007.1"/>
</dbReference>
<organism evidence="3 4">
    <name type="scientific">Falsiroseomonas oleicola</name>
    <dbReference type="NCBI Taxonomy" id="2801474"/>
    <lineage>
        <taxon>Bacteria</taxon>
        <taxon>Pseudomonadati</taxon>
        <taxon>Pseudomonadota</taxon>
        <taxon>Alphaproteobacteria</taxon>
        <taxon>Acetobacterales</taxon>
        <taxon>Roseomonadaceae</taxon>
        <taxon>Falsiroseomonas</taxon>
    </lineage>
</organism>
<proteinExistence type="predicted"/>
<dbReference type="PROSITE" id="PS51462">
    <property type="entry name" value="NUDIX"/>
    <property type="match status" value="1"/>
</dbReference>
<dbReference type="InterPro" id="IPR000086">
    <property type="entry name" value="NUDIX_hydrolase_dom"/>
</dbReference>
<reference evidence="3 4" key="1">
    <citation type="submission" date="2021-01" db="EMBL/GenBank/DDBJ databases">
        <title>Roseomonas sp. nov, a bacterium isolated from an oil production mixture in Yumen Oilfield.</title>
        <authorList>
            <person name="Wu D."/>
        </authorList>
    </citation>
    <scope>NUCLEOTIDE SEQUENCE [LARGE SCALE GENOMIC DNA]</scope>
    <source>
        <strain evidence="3 4">ROY-5-3</strain>
    </source>
</reference>
<dbReference type="EMBL" id="JAERQM010000007">
    <property type="protein sequence ID" value="MBU8546329.1"/>
    <property type="molecule type" value="Genomic_DNA"/>
</dbReference>
<evidence type="ECO:0000313" key="4">
    <source>
        <dbReference type="Proteomes" id="UP000689967"/>
    </source>
</evidence>
<gene>
    <name evidence="3" type="ORF">JJQ90_21590</name>
</gene>
<sequence length="532" mass="58965">MRSWVRDKLLGVLGVHGREFDRDRTHLGVWKLRVAELERQQREAGKPKSAILRGLLTAQEERFVLKRQREVFYANVLGIIGAMISVIGFVYLMIDVSRTSAAAVSIWSAPSIATVAGAILALTSLLLAYAIHAKSVRDAMPNLVRRKLEGHQIQGREEFLSISLPHDYIQSEYVLRQFTNGIAVWSPSVCRALVAGQDIKVKKGKKFEPTESATYKVMKLRVHEKIIQGASIRNEDKCRLAADILTAEGNLVVVQGIVQETDYYALLATDYSSGFVVHEFEDEMREVAGVLVYDGFSLFTTRTAESCRELRPLSNLVSSSLPASASANVIGVSAILITSDMHVFLTRQRVESVASGGMLAPSGSGSVDWLDAEKLPAGEFPLMNLLMPAMRREILEEAGLLQAGRPEKPMDIALMPVGFARLLHHAGKPEFFFMGRINAGYDEIQKSRAWTSEERLFTNGCVGFNQQLDPRSMVALRASWRALISEIRAVPEVKISCPLDIQILCVDAVLETDETARLLMNFLRSEAEFPGS</sequence>
<feature type="domain" description="Nudix hydrolase" evidence="2">
    <location>
        <begin position="327"/>
        <end position="474"/>
    </location>
</feature>
<protein>
    <recommendedName>
        <fullName evidence="2">Nudix hydrolase domain-containing protein</fullName>
    </recommendedName>
</protein>
<keyword evidence="1" id="KW-0812">Transmembrane</keyword>
<feature type="transmembrane region" description="Helical" evidence="1">
    <location>
        <begin position="72"/>
        <end position="94"/>
    </location>
</feature>
<evidence type="ECO:0000259" key="2">
    <source>
        <dbReference type="PROSITE" id="PS51462"/>
    </source>
</evidence>
<dbReference type="Proteomes" id="UP000689967">
    <property type="component" value="Unassembled WGS sequence"/>
</dbReference>